<dbReference type="SUPFAM" id="SSF51126">
    <property type="entry name" value="Pectin lyase-like"/>
    <property type="match status" value="2"/>
</dbReference>
<sequence>MNKWLKFICVAGVTGWTATASAVQVVNTVFPTDDVVIANAVLKPKASSKGDSERIQAAIDALSQKGGGVVFLQAGRYVVDEPIVVRSAVTLRGDWAPPTETDSEKGTVLEVIAGHGQEDALPTIMLHRDACIRDMTVYHPNQNPKNPVPYPWTISSDPSPKKYKTEHSVNDMVESNQSVINVTLINPYRGIRFSSWTNILMFVDRVFGTPLKTGFEWNNCSDIGRVYRINFSPKWWEESRVSGAAMSDKKRAALRSYLLKEGTACVFSRNDWYYVYDLNVEGYHTGIYTALLPDTKEVSGYGMMFGVKIQDCEIAIHAKEIRCPGMLISAGELHGRKHVLLRESVDEWMDRGPVQFNSCRFSSDNGPAIKTINGNVSLVNCTFANWKDAAIDLGAGAGMVVNCDFEKAGTALRIGPGKEHAKVISCRFKGKPGIDNQRTPSLVDVDHKQRKFETPETELMTFPADPRPAKNAVFDVVDYGASEEKEDNTAAFQKALDAAGENGGGVVYVPAGIFRFKGNLMVPAGVELRGCFEAPHHNLTAGSALIPMGGVRDPEGTPFIQLQTRSGIRGLKIFYSTQEWWRLYRYPWAVRSLGPETWVVYLTCGNADQGVDMGTHPSDGHYVKYLAGSFMRSALWASKSKSTGWIRDVHTSNNFTIWADSRLKPKDPEFDWETMKAWHGNSLGEIQRHHLNTVALGSLADEQVMGTFSFYSRRTLSFRDDYIKGTSGAKRGAKARVVNHAGDVSTEMIAAGGAPDFELTNFFMSPNTFLARPGIAFYDDFKGKASIFNASSWHWGLGHATIQGEGDVVLQQVLNAGGPIRVEGGNVSLEAITWPMSSSRLKYEKPAPYIFVGKKVESIRVLGNITPSWEKIPFVWQFEKGAPKPVMAGNQTPVINSK</sequence>
<evidence type="ECO:0000259" key="2">
    <source>
        <dbReference type="Pfam" id="PF12708"/>
    </source>
</evidence>
<dbReference type="RefSeq" id="WP_136060877.1">
    <property type="nucleotide sequence ID" value="NZ_CAAHFH010000001.1"/>
</dbReference>
<evidence type="ECO:0000313" key="4">
    <source>
        <dbReference type="Proteomes" id="UP000346198"/>
    </source>
</evidence>
<protein>
    <recommendedName>
        <fullName evidence="2">Rhamnogalacturonase A/B/Epimerase-like pectate lyase domain-containing protein</fullName>
    </recommendedName>
</protein>
<reference evidence="3 4" key="1">
    <citation type="submission" date="2019-04" db="EMBL/GenBank/DDBJ databases">
        <authorList>
            <person name="Van Vliet M D."/>
        </authorList>
    </citation>
    <scope>NUCLEOTIDE SEQUENCE [LARGE SCALE GENOMIC DNA]</scope>
    <source>
        <strain evidence="3 4">F21</strain>
    </source>
</reference>
<proteinExistence type="predicted"/>
<feature type="signal peptide" evidence="1">
    <location>
        <begin position="1"/>
        <end position="22"/>
    </location>
</feature>
<evidence type="ECO:0000256" key="1">
    <source>
        <dbReference type="SAM" id="SignalP"/>
    </source>
</evidence>
<keyword evidence="4" id="KW-1185">Reference proteome</keyword>
<accession>A0A6C2UJI9</accession>
<dbReference type="Gene3D" id="2.160.20.10">
    <property type="entry name" value="Single-stranded right-handed beta-helix, Pectin lyase-like"/>
    <property type="match status" value="2"/>
</dbReference>
<dbReference type="InterPro" id="IPR012334">
    <property type="entry name" value="Pectin_lyas_fold"/>
</dbReference>
<dbReference type="EMBL" id="CAAHFH010000001">
    <property type="protein sequence ID" value="VGO19484.1"/>
    <property type="molecule type" value="Genomic_DNA"/>
</dbReference>
<dbReference type="Proteomes" id="UP000346198">
    <property type="component" value="Unassembled WGS sequence"/>
</dbReference>
<organism evidence="3 4">
    <name type="scientific">Pontiella sulfatireligans</name>
    <dbReference type="NCBI Taxonomy" id="2750658"/>
    <lineage>
        <taxon>Bacteria</taxon>
        <taxon>Pseudomonadati</taxon>
        <taxon>Kiritimatiellota</taxon>
        <taxon>Kiritimatiellia</taxon>
        <taxon>Kiritimatiellales</taxon>
        <taxon>Pontiellaceae</taxon>
        <taxon>Pontiella</taxon>
    </lineage>
</organism>
<dbReference type="InterPro" id="IPR011050">
    <property type="entry name" value="Pectin_lyase_fold/virulence"/>
</dbReference>
<gene>
    <name evidence="3" type="ORF">SCARR_01543</name>
</gene>
<evidence type="ECO:0000313" key="3">
    <source>
        <dbReference type="EMBL" id="VGO19484.1"/>
    </source>
</evidence>
<dbReference type="AlphaFoldDB" id="A0A6C2UJI9"/>
<dbReference type="Pfam" id="PF12708">
    <property type="entry name" value="Pect-lyase_RHGA_epim"/>
    <property type="match status" value="2"/>
</dbReference>
<keyword evidence="1" id="KW-0732">Signal</keyword>
<feature type="chain" id="PRO_5025677686" description="Rhamnogalacturonase A/B/Epimerase-like pectate lyase domain-containing protein" evidence="1">
    <location>
        <begin position="23"/>
        <end position="898"/>
    </location>
</feature>
<name>A0A6C2UJI9_9BACT</name>
<dbReference type="InterPro" id="IPR024535">
    <property type="entry name" value="RHGA/B-epi-like_pectate_lyase"/>
</dbReference>
<feature type="domain" description="Rhamnogalacturonase A/B/Epimerase-like pectate lyase" evidence="2">
    <location>
        <begin position="474"/>
        <end position="530"/>
    </location>
</feature>
<feature type="domain" description="Rhamnogalacturonase A/B/Epimerase-like pectate lyase" evidence="2">
    <location>
        <begin position="50"/>
        <end position="171"/>
    </location>
</feature>